<protein>
    <submittedName>
        <fullName evidence="2">Competence/damage-inducible protein cinA</fullName>
    </submittedName>
</protein>
<comment type="caution">
    <text evidence="2">The sequence shown here is derived from an EMBL/GenBank/DDBJ whole genome shotgun (WGS) entry which is preliminary data.</text>
</comment>
<proteinExistence type="predicted"/>
<sequence length="163" mass="17482">MPSKLIHDCGRILKDHGLTIAFAESATAGRLASEFSLCADSGGVLKGGLVCYDAQVKENVLGIDPDLIQQFTPESEEVTRELAFRLRSLITSDVQVAVTGLTTPGGSETPQKPVGTIFIHILIKERSIAVRNVFYGTPEQIVLLAADLAAKTIINELESSESE</sequence>
<dbReference type="InterPro" id="IPR036653">
    <property type="entry name" value="CinA-like_C"/>
</dbReference>
<dbReference type="RefSeq" id="WP_106594557.1">
    <property type="nucleotide sequence ID" value="NZ_PYAS01000003.1"/>
</dbReference>
<name>A0A2P8GB43_9BACT</name>
<evidence type="ECO:0000313" key="3">
    <source>
        <dbReference type="Proteomes" id="UP000241964"/>
    </source>
</evidence>
<accession>A0A2P8GB43</accession>
<reference evidence="2 3" key="1">
    <citation type="submission" date="2018-03" db="EMBL/GenBank/DDBJ databases">
        <title>Genomic Encyclopedia of Archaeal and Bacterial Type Strains, Phase II (KMG-II): from individual species to whole genera.</title>
        <authorList>
            <person name="Goeker M."/>
        </authorList>
    </citation>
    <scope>NUCLEOTIDE SEQUENCE [LARGE SCALE GENOMIC DNA]</scope>
    <source>
        <strain evidence="2 3">DSM 29057</strain>
    </source>
</reference>
<feature type="domain" description="CinA C-terminal" evidence="1">
    <location>
        <begin position="4"/>
        <end position="155"/>
    </location>
</feature>
<keyword evidence="3" id="KW-1185">Reference proteome</keyword>
<gene>
    <name evidence="2" type="ORF">CLV60_10350</name>
</gene>
<organism evidence="2 3">
    <name type="scientific">Dyadobacter jiangsuensis</name>
    <dbReference type="NCBI Taxonomy" id="1591085"/>
    <lineage>
        <taxon>Bacteria</taxon>
        <taxon>Pseudomonadati</taxon>
        <taxon>Bacteroidota</taxon>
        <taxon>Cytophagia</taxon>
        <taxon>Cytophagales</taxon>
        <taxon>Spirosomataceae</taxon>
        <taxon>Dyadobacter</taxon>
    </lineage>
</organism>
<evidence type="ECO:0000313" key="2">
    <source>
        <dbReference type="EMBL" id="PSL31184.1"/>
    </source>
</evidence>
<dbReference type="Proteomes" id="UP000241964">
    <property type="component" value="Unassembled WGS sequence"/>
</dbReference>
<dbReference type="SUPFAM" id="SSF142433">
    <property type="entry name" value="CinA-like"/>
    <property type="match status" value="1"/>
</dbReference>
<dbReference type="Gene3D" id="3.90.950.20">
    <property type="entry name" value="CinA-like"/>
    <property type="match status" value="1"/>
</dbReference>
<dbReference type="NCBIfam" id="TIGR00199">
    <property type="entry name" value="PncC_domain"/>
    <property type="match status" value="1"/>
</dbReference>
<evidence type="ECO:0000259" key="1">
    <source>
        <dbReference type="Pfam" id="PF02464"/>
    </source>
</evidence>
<dbReference type="InterPro" id="IPR008136">
    <property type="entry name" value="CinA_C"/>
</dbReference>
<dbReference type="EMBL" id="PYAS01000003">
    <property type="protein sequence ID" value="PSL31184.1"/>
    <property type="molecule type" value="Genomic_DNA"/>
</dbReference>
<dbReference type="AlphaFoldDB" id="A0A2P8GB43"/>
<dbReference type="OrthoDB" id="6659578at2"/>
<dbReference type="Pfam" id="PF02464">
    <property type="entry name" value="CinA"/>
    <property type="match status" value="1"/>
</dbReference>